<dbReference type="InterPro" id="IPR007612">
    <property type="entry name" value="LOR"/>
</dbReference>
<keyword evidence="1" id="KW-0472">Membrane</keyword>
<accession>A0A8T1NME6</accession>
<feature type="transmembrane region" description="Helical" evidence="1">
    <location>
        <begin position="152"/>
        <end position="174"/>
    </location>
</feature>
<evidence type="ECO:0008006" key="4">
    <source>
        <dbReference type="Google" id="ProtNLM"/>
    </source>
</evidence>
<keyword evidence="3" id="KW-1185">Reference proteome</keyword>
<gene>
    <name evidence="2" type="ORF">CIPAW_13G067500</name>
</gene>
<dbReference type="PANTHER" id="PTHR31087">
    <property type="match status" value="1"/>
</dbReference>
<dbReference type="AlphaFoldDB" id="A0A8T1NME6"/>
<organism evidence="2 3">
    <name type="scientific">Carya illinoinensis</name>
    <name type="common">Pecan</name>
    <dbReference type="NCBI Taxonomy" id="32201"/>
    <lineage>
        <taxon>Eukaryota</taxon>
        <taxon>Viridiplantae</taxon>
        <taxon>Streptophyta</taxon>
        <taxon>Embryophyta</taxon>
        <taxon>Tracheophyta</taxon>
        <taxon>Spermatophyta</taxon>
        <taxon>Magnoliopsida</taxon>
        <taxon>eudicotyledons</taxon>
        <taxon>Gunneridae</taxon>
        <taxon>Pentapetalae</taxon>
        <taxon>rosids</taxon>
        <taxon>fabids</taxon>
        <taxon>Fagales</taxon>
        <taxon>Juglandaceae</taxon>
        <taxon>Carya</taxon>
    </lineage>
</organism>
<keyword evidence="1" id="KW-1133">Transmembrane helix</keyword>
<comment type="caution">
    <text evidence="2">The sequence shown here is derived from an EMBL/GenBank/DDBJ whole genome shotgun (WGS) entry which is preliminary data.</text>
</comment>
<dbReference type="EMBL" id="CM031821">
    <property type="protein sequence ID" value="KAG6631108.1"/>
    <property type="molecule type" value="Genomic_DNA"/>
</dbReference>
<keyword evidence="1" id="KW-0812">Transmembrane</keyword>
<dbReference type="Pfam" id="PF04525">
    <property type="entry name" value="LOR"/>
    <property type="match status" value="1"/>
</dbReference>
<proteinExistence type="predicted"/>
<sequence length="179" mass="19860">MAYSAAEYPTNLPIPIDLFVSTKHAGLTRDDLGFADASGRIVFKVNRQSSKSSANKLVIVDATGKPVISLHRSDNGSWKGYRGDDQKDSIFTVRTDKSKTELVVSLVNPASELKVNGQPSMKSCTIYKGNDIVAQTSLMYKLCQLYVSRRKFRLTIFPGSVDHAVVAALIVIFFERRRK</sequence>
<protein>
    <recommendedName>
        <fullName evidence="4">Protein LURP-one-related 7</fullName>
    </recommendedName>
</protein>
<evidence type="ECO:0000313" key="3">
    <source>
        <dbReference type="Proteomes" id="UP000811609"/>
    </source>
</evidence>
<evidence type="ECO:0000313" key="2">
    <source>
        <dbReference type="EMBL" id="KAG6631108.1"/>
    </source>
</evidence>
<dbReference type="Proteomes" id="UP000811609">
    <property type="component" value="Chromosome 13"/>
</dbReference>
<dbReference type="PANTHER" id="PTHR31087:SF85">
    <property type="entry name" value="PROTEIN LURP-ONE-RELATED 7"/>
    <property type="match status" value="1"/>
</dbReference>
<name>A0A8T1NME6_CARIL</name>
<evidence type="ECO:0000256" key="1">
    <source>
        <dbReference type="SAM" id="Phobius"/>
    </source>
</evidence>
<reference evidence="2" key="1">
    <citation type="submission" date="2020-12" db="EMBL/GenBank/DDBJ databases">
        <title>WGS assembly of Carya illinoinensis cv. Pawnee.</title>
        <authorList>
            <person name="Platts A."/>
            <person name="Shu S."/>
            <person name="Wright S."/>
            <person name="Barry K."/>
            <person name="Edger P."/>
            <person name="Pires J.C."/>
            <person name="Schmutz J."/>
        </authorList>
    </citation>
    <scope>NUCLEOTIDE SEQUENCE</scope>
    <source>
        <tissue evidence="2">Leaf</tissue>
    </source>
</reference>